<keyword evidence="3" id="KW-1185">Reference proteome</keyword>
<dbReference type="RefSeq" id="WP_285965744.1">
    <property type="nucleotide sequence ID" value="NZ_CP127294.1"/>
</dbReference>
<reference evidence="2 3" key="1">
    <citation type="submission" date="2023-06" db="EMBL/GenBank/DDBJ databases">
        <authorList>
            <person name="Oyuntsetseg B."/>
            <person name="Kim S.B."/>
        </authorList>
    </citation>
    <scope>NUCLEOTIDE SEQUENCE [LARGE SCALE GENOMIC DNA]</scope>
    <source>
        <strain evidence="2 3">2-15</strain>
    </source>
</reference>
<evidence type="ECO:0000313" key="2">
    <source>
        <dbReference type="EMBL" id="WIX74967.1"/>
    </source>
</evidence>
<gene>
    <name evidence="2" type="ORF">QRX50_25745</name>
</gene>
<feature type="region of interest" description="Disordered" evidence="1">
    <location>
        <begin position="1"/>
        <end position="60"/>
    </location>
</feature>
<evidence type="ECO:0000256" key="1">
    <source>
        <dbReference type="SAM" id="MobiDB-lite"/>
    </source>
</evidence>
<dbReference type="Proteomes" id="UP001236014">
    <property type="component" value="Chromosome"/>
</dbReference>
<dbReference type="AlphaFoldDB" id="A0A9Y2MTT4"/>
<organism evidence="2 3">
    <name type="scientific">Amycolatopsis carbonis</name>
    <dbReference type="NCBI Taxonomy" id="715471"/>
    <lineage>
        <taxon>Bacteria</taxon>
        <taxon>Bacillati</taxon>
        <taxon>Actinomycetota</taxon>
        <taxon>Actinomycetes</taxon>
        <taxon>Pseudonocardiales</taxon>
        <taxon>Pseudonocardiaceae</taxon>
        <taxon>Amycolatopsis</taxon>
    </lineage>
</organism>
<proteinExistence type="predicted"/>
<dbReference type="EMBL" id="CP127294">
    <property type="protein sequence ID" value="WIX74967.1"/>
    <property type="molecule type" value="Genomic_DNA"/>
</dbReference>
<accession>A0A9Y2MTT4</accession>
<protein>
    <submittedName>
        <fullName evidence="2">Uncharacterized protein</fullName>
    </submittedName>
</protein>
<name>A0A9Y2MTT4_9PSEU</name>
<evidence type="ECO:0000313" key="3">
    <source>
        <dbReference type="Proteomes" id="UP001236014"/>
    </source>
</evidence>
<feature type="compositionally biased region" description="Basic and acidic residues" evidence="1">
    <location>
        <begin position="1"/>
        <end position="11"/>
    </location>
</feature>
<sequence length="60" mass="6545">MTRELFPRDRSEDDEDELALPDPSRVRSEVPTVPGPDLTPGETKEVEAPPGTGVEDPEDA</sequence>
<dbReference type="KEGG" id="acab:QRX50_25745"/>